<evidence type="ECO:0000256" key="9">
    <source>
        <dbReference type="ARBA" id="ARBA00023201"/>
    </source>
</evidence>
<gene>
    <name evidence="12" type="ORF">NF556_08875</name>
</gene>
<keyword evidence="7" id="KW-0406">Ion transport</keyword>
<evidence type="ECO:0000256" key="5">
    <source>
        <dbReference type="ARBA" id="ARBA00022989"/>
    </source>
</evidence>
<sequence length="574" mass="62860">MEFLPMILLVSACVGLTAIARHRGWPAPLLVTGVALAAAGLPWIPEFEIDSHVILTLVLPPLLYSAALDVSLLNFTRSRKHISRLGVGLVAVTAGVVGLTAYWMVPDMTLPAALLLGAIVAPPDAVSAAAIGRRLGLPRHVMTVLSGESLINDAASLTLFKVFLLVIGGTALTVWDDLEIFALAVVVGVAVGLVLGVIFHWIRMHVTDPVTETMLGLLVPFLAYIGAEELSGSGVLAVVAAGLWIGFNSPKTGYAARLTERPVWSAIDLLLEGVVFALIGLQMKPIAESLAASDRGVWSTVLVAVVILVVVILIRPAFIFGTYYASRSQQARRMRARERLEARARSRARSRGRNRFAGRRALPTALVEEPAMNWRELTVLSWTSMRGVVTLAAAAAVPVITDSGLPVPGHDIVVFVAFFVTIGTLLLQGLTLPLVIRRLEVRDLGQDQRDRQEERDLLTITMTEGIEHLETNRAELSERYDPKLIALLVNSMNLRLARQEDDARTEEAEDRGLDLAAQQARLELRRKMIRHQRDILVRERDRGTIDEEVMRDVQRGLDAEELALDTSLLHWDRA</sequence>
<protein>
    <submittedName>
        <fullName evidence="12">Cation:proton antiporter</fullName>
    </submittedName>
</protein>
<feature type="transmembrane region" description="Helical" evidence="10">
    <location>
        <begin position="53"/>
        <end position="73"/>
    </location>
</feature>
<feature type="transmembrane region" description="Helical" evidence="10">
    <location>
        <begin position="412"/>
        <end position="436"/>
    </location>
</feature>
<feature type="transmembrane region" description="Helical" evidence="10">
    <location>
        <begin position="209"/>
        <end position="227"/>
    </location>
</feature>
<evidence type="ECO:0000313" key="12">
    <source>
        <dbReference type="EMBL" id="USQ81740.1"/>
    </source>
</evidence>
<dbReference type="Proteomes" id="UP001056455">
    <property type="component" value="Chromosome"/>
</dbReference>
<feature type="transmembrane region" description="Helical" evidence="10">
    <location>
        <begin position="154"/>
        <end position="174"/>
    </location>
</feature>
<feature type="transmembrane region" description="Helical" evidence="10">
    <location>
        <begin position="379"/>
        <end position="400"/>
    </location>
</feature>
<evidence type="ECO:0000256" key="4">
    <source>
        <dbReference type="ARBA" id="ARBA00022692"/>
    </source>
</evidence>
<evidence type="ECO:0000256" key="6">
    <source>
        <dbReference type="ARBA" id="ARBA00023053"/>
    </source>
</evidence>
<keyword evidence="5 10" id="KW-1133">Transmembrane helix</keyword>
<keyword evidence="4 10" id="KW-0812">Transmembrane</keyword>
<dbReference type="InterPro" id="IPR018422">
    <property type="entry name" value="Cation/H_exchanger_CPA1"/>
</dbReference>
<feature type="transmembrane region" description="Helical" evidence="10">
    <location>
        <begin position="85"/>
        <end position="105"/>
    </location>
</feature>
<dbReference type="EMBL" id="CP099489">
    <property type="protein sequence ID" value="USQ81740.1"/>
    <property type="molecule type" value="Genomic_DNA"/>
</dbReference>
<evidence type="ECO:0000256" key="7">
    <source>
        <dbReference type="ARBA" id="ARBA00023065"/>
    </source>
</evidence>
<dbReference type="Gene3D" id="6.10.140.1330">
    <property type="match status" value="1"/>
</dbReference>
<name>A0ABY4YZN3_9MICO</name>
<keyword evidence="2" id="KW-0813">Transport</keyword>
<evidence type="ECO:0000259" key="11">
    <source>
        <dbReference type="Pfam" id="PF00999"/>
    </source>
</evidence>
<evidence type="ECO:0000313" key="13">
    <source>
        <dbReference type="Proteomes" id="UP001056455"/>
    </source>
</evidence>
<proteinExistence type="predicted"/>
<organism evidence="12 13">
    <name type="scientific">Ornithinimicrobium faecis</name>
    <dbReference type="NCBI Taxonomy" id="2934158"/>
    <lineage>
        <taxon>Bacteria</taxon>
        <taxon>Bacillati</taxon>
        <taxon>Actinomycetota</taxon>
        <taxon>Actinomycetes</taxon>
        <taxon>Micrococcales</taxon>
        <taxon>Ornithinimicrobiaceae</taxon>
        <taxon>Ornithinimicrobium</taxon>
    </lineage>
</organism>
<evidence type="ECO:0000256" key="10">
    <source>
        <dbReference type="SAM" id="Phobius"/>
    </source>
</evidence>
<accession>A0ABY4YZN3</accession>
<dbReference type="RefSeq" id="WP_252595276.1">
    <property type="nucleotide sequence ID" value="NZ_CP099489.1"/>
</dbReference>
<keyword evidence="13" id="KW-1185">Reference proteome</keyword>
<evidence type="ECO:0000256" key="8">
    <source>
        <dbReference type="ARBA" id="ARBA00023136"/>
    </source>
</evidence>
<feature type="transmembrane region" description="Helical" evidence="10">
    <location>
        <begin position="301"/>
        <end position="325"/>
    </location>
</feature>
<keyword evidence="8 10" id="KW-0472">Membrane</keyword>
<keyword evidence="3" id="KW-1003">Cell membrane</keyword>
<comment type="subcellular location">
    <subcellularLocation>
        <location evidence="1">Cell membrane</location>
        <topology evidence="1">Multi-pass membrane protein</topology>
    </subcellularLocation>
</comment>
<dbReference type="PANTHER" id="PTHR10110">
    <property type="entry name" value="SODIUM/HYDROGEN EXCHANGER"/>
    <property type="match status" value="1"/>
</dbReference>
<feature type="transmembrane region" description="Helical" evidence="10">
    <location>
        <begin position="111"/>
        <end position="133"/>
    </location>
</feature>
<evidence type="ECO:0000256" key="1">
    <source>
        <dbReference type="ARBA" id="ARBA00004651"/>
    </source>
</evidence>
<reference evidence="12" key="1">
    <citation type="submission" date="2022-06" db="EMBL/GenBank/DDBJ databases">
        <title>Ornithinimicrobium HY1793.</title>
        <authorList>
            <person name="Huang Y."/>
        </authorList>
    </citation>
    <scope>NUCLEOTIDE SEQUENCE</scope>
    <source>
        <strain evidence="12">HY1793</strain>
    </source>
</reference>
<keyword evidence="9" id="KW-0739">Sodium transport</keyword>
<feature type="domain" description="Cation/H+ exchanger transmembrane" evidence="11">
    <location>
        <begin position="29"/>
        <end position="436"/>
    </location>
</feature>
<feature type="transmembrane region" description="Helical" evidence="10">
    <location>
        <begin position="180"/>
        <end position="202"/>
    </location>
</feature>
<dbReference type="InterPro" id="IPR006153">
    <property type="entry name" value="Cation/H_exchanger_TM"/>
</dbReference>
<keyword evidence="6" id="KW-0915">Sodium</keyword>
<evidence type="ECO:0000256" key="2">
    <source>
        <dbReference type="ARBA" id="ARBA00022448"/>
    </source>
</evidence>
<dbReference type="PANTHER" id="PTHR10110:SF86">
    <property type="entry name" value="SODIUM_HYDROGEN EXCHANGER 7"/>
    <property type="match status" value="1"/>
</dbReference>
<evidence type="ECO:0000256" key="3">
    <source>
        <dbReference type="ARBA" id="ARBA00022475"/>
    </source>
</evidence>
<dbReference type="Pfam" id="PF00999">
    <property type="entry name" value="Na_H_Exchanger"/>
    <property type="match status" value="1"/>
</dbReference>